<dbReference type="GO" id="GO:0000155">
    <property type="term" value="F:phosphorelay sensor kinase activity"/>
    <property type="evidence" value="ECO:0007669"/>
    <property type="project" value="InterPro"/>
</dbReference>
<dbReference type="CDD" id="cd00075">
    <property type="entry name" value="HATPase"/>
    <property type="match status" value="1"/>
</dbReference>
<dbReference type="InterPro" id="IPR003661">
    <property type="entry name" value="HisK_dim/P_dom"/>
</dbReference>
<dbReference type="EMBL" id="JADIME010000029">
    <property type="protein sequence ID" value="MBO8464861.1"/>
    <property type="molecule type" value="Genomic_DNA"/>
</dbReference>
<dbReference type="FunFam" id="3.30.565.10:FF:000006">
    <property type="entry name" value="Sensor histidine kinase WalK"/>
    <property type="match status" value="1"/>
</dbReference>
<evidence type="ECO:0000256" key="5">
    <source>
        <dbReference type="ARBA" id="ARBA00022777"/>
    </source>
</evidence>
<keyword evidence="4" id="KW-0808">Transferase</keyword>
<evidence type="ECO:0000259" key="8">
    <source>
        <dbReference type="PROSITE" id="PS50109"/>
    </source>
</evidence>
<dbReference type="EC" id="2.7.13.3" evidence="2"/>
<dbReference type="Proteomes" id="UP000823597">
    <property type="component" value="Unassembled WGS sequence"/>
</dbReference>
<dbReference type="InterPro" id="IPR036890">
    <property type="entry name" value="HATPase_C_sf"/>
</dbReference>
<proteinExistence type="predicted"/>
<comment type="caution">
    <text evidence="9">The sequence shown here is derived from an EMBL/GenBank/DDBJ whole genome shotgun (WGS) entry which is preliminary data.</text>
</comment>
<dbReference type="Pfam" id="PF00512">
    <property type="entry name" value="HisKA"/>
    <property type="match status" value="1"/>
</dbReference>
<reference evidence="9" key="1">
    <citation type="submission" date="2020-10" db="EMBL/GenBank/DDBJ databases">
        <authorList>
            <person name="Gilroy R."/>
        </authorList>
    </citation>
    <scope>NUCLEOTIDE SEQUENCE</scope>
    <source>
        <strain evidence="9">10037</strain>
    </source>
</reference>
<dbReference type="InterPro" id="IPR036097">
    <property type="entry name" value="HisK_dim/P_sf"/>
</dbReference>
<dbReference type="InterPro" id="IPR005467">
    <property type="entry name" value="His_kinase_dom"/>
</dbReference>
<dbReference type="AlphaFoldDB" id="A0A9D9I4H1"/>
<evidence type="ECO:0000256" key="4">
    <source>
        <dbReference type="ARBA" id="ARBA00022679"/>
    </source>
</evidence>
<dbReference type="InterPro" id="IPR050351">
    <property type="entry name" value="BphY/WalK/GraS-like"/>
</dbReference>
<protein>
    <recommendedName>
        <fullName evidence="2">histidine kinase</fullName>
        <ecNumber evidence="2">2.7.13.3</ecNumber>
    </recommendedName>
</protein>
<dbReference type="InterPro" id="IPR004358">
    <property type="entry name" value="Sig_transdc_His_kin-like_C"/>
</dbReference>
<evidence type="ECO:0000256" key="6">
    <source>
        <dbReference type="ARBA" id="ARBA00023012"/>
    </source>
</evidence>
<dbReference type="Gene3D" id="1.10.287.130">
    <property type="match status" value="1"/>
</dbReference>
<keyword evidence="7" id="KW-0812">Transmembrane</keyword>
<feature type="domain" description="Histidine kinase" evidence="8">
    <location>
        <begin position="211"/>
        <end position="427"/>
    </location>
</feature>
<organism evidence="9 10">
    <name type="scientific">Candidatus Merdivivens pullistercoris</name>
    <dbReference type="NCBI Taxonomy" id="2840873"/>
    <lineage>
        <taxon>Bacteria</taxon>
        <taxon>Pseudomonadati</taxon>
        <taxon>Bacteroidota</taxon>
        <taxon>Bacteroidia</taxon>
        <taxon>Bacteroidales</taxon>
        <taxon>Muribaculaceae</taxon>
        <taxon>Muribaculaceae incertae sedis</taxon>
        <taxon>Candidatus Merdivivens</taxon>
    </lineage>
</organism>
<keyword evidence="7" id="KW-0472">Membrane</keyword>
<evidence type="ECO:0000256" key="1">
    <source>
        <dbReference type="ARBA" id="ARBA00000085"/>
    </source>
</evidence>
<gene>
    <name evidence="9" type="ORF">IAB93_02545</name>
</gene>
<dbReference type="PANTHER" id="PTHR45453:SF1">
    <property type="entry name" value="PHOSPHATE REGULON SENSOR PROTEIN PHOR"/>
    <property type="match status" value="1"/>
</dbReference>
<evidence type="ECO:0000256" key="3">
    <source>
        <dbReference type="ARBA" id="ARBA00022553"/>
    </source>
</evidence>
<dbReference type="Pfam" id="PF02518">
    <property type="entry name" value="HATPase_c"/>
    <property type="match status" value="1"/>
</dbReference>
<dbReference type="GO" id="GO:0005886">
    <property type="term" value="C:plasma membrane"/>
    <property type="evidence" value="ECO:0007669"/>
    <property type="project" value="TreeGrafter"/>
</dbReference>
<feature type="transmembrane region" description="Helical" evidence="7">
    <location>
        <begin position="12"/>
        <end position="33"/>
    </location>
</feature>
<evidence type="ECO:0000313" key="9">
    <source>
        <dbReference type="EMBL" id="MBO8464861.1"/>
    </source>
</evidence>
<evidence type="ECO:0000256" key="2">
    <source>
        <dbReference type="ARBA" id="ARBA00012438"/>
    </source>
</evidence>
<dbReference type="InterPro" id="IPR003594">
    <property type="entry name" value="HATPase_dom"/>
</dbReference>
<dbReference type="CDD" id="cd00082">
    <property type="entry name" value="HisKA"/>
    <property type="match status" value="1"/>
</dbReference>
<keyword evidence="7" id="KW-1133">Transmembrane helix</keyword>
<accession>A0A9D9I4H1</accession>
<sequence length="427" mass="48367">MAIHLNRKNRFYLEIVIALLAFSLAVSVTFVLFQYEREKQFKSETLNASLQALNREILSAVGAGMSPREAVNVARADDSVRVTVIDSLGNVLYDTDSDRPDTLSNHLDRSEIAHALKDGQAHIERRFSETENMHFFYSAASDHGLVVRSAIPYGRTLKHFLKVDSRFIWFMIAITCMMFIVSFAIARLLNRSVMDKGEREKHDLKRELTDNINHELKTPVSSIRAYLETIITIPDIDRKTMMNFAVKAFEQTERLNKLLQDISTITRLDEAGRMFGHEPVALKGIIDDIKEYVAVLPEEKRMKVCSDISDAEVVVGDPGLLNSIFRNLTENAIAYSSGTCIYINVLYSDRNRIEISFADNGVGVDEEHLEKIFDRFYRVDKGRSRKAGGTGLGLSIVKNAVLYHKGTIKARIRKGGGLEFIFTLYKK</sequence>
<dbReference type="GO" id="GO:0016036">
    <property type="term" value="P:cellular response to phosphate starvation"/>
    <property type="evidence" value="ECO:0007669"/>
    <property type="project" value="TreeGrafter"/>
</dbReference>
<dbReference type="SUPFAM" id="SSF55874">
    <property type="entry name" value="ATPase domain of HSP90 chaperone/DNA topoisomerase II/histidine kinase"/>
    <property type="match status" value="1"/>
</dbReference>
<keyword evidence="5 9" id="KW-0418">Kinase</keyword>
<comment type="catalytic activity">
    <reaction evidence="1">
        <text>ATP + protein L-histidine = ADP + protein N-phospho-L-histidine.</text>
        <dbReference type="EC" id="2.7.13.3"/>
    </reaction>
</comment>
<name>A0A9D9I4H1_9BACT</name>
<dbReference type="SMART" id="SM00388">
    <property type="entry name" value="HisKA"/>
    <property type="match status" value="1"/>
</dbReference>
<reference evidence="9" key="2">
    <citation type="journal article" date="2021" name="PeerJ">
        <title>Extensive microbial diversity within the chicken gut microbiome revealed by metagenomics and culture.</title>
        <authorList>
            <person name="Gilroy R."/>
            <person name="Ravi A."/>
            <person name="Getino M."/>
            <person name="Pursley I."/>
            <person name="Horton D.L."/>
            <person name="Alikhan N.F."/>
            <person name="Baker D."/>
            <person name="Gharbi K."/>
            <person name="Hall N."/>
            <person name="Watson M."/>
            <person name="Adriaenssens E.M."/>
            <person name="Foster-Nyarko E."/>
            <person name="Jarju S."/>
            <person name="Secka A."/>
            <person name="Antonio M."/>
            <person name="Oren A."/>
            <person name="Chaudhuri R.R."/>
            <person name="La Ragione R."/>
            <person name="Hildebrand F."/>
            <person name="Pallen M.J."/>
        </authorList>
    </citation>
    <scope>NUCLEOTIDE SEQUENCE</scope>
    <source>
        <strain evidence="9">10037</strain>
    </source>
</reference>
<dbReference type="PRINTS" id="PR00344">
    <property type="entry name" value="BCTRLSENSOR"/>
</dbReference>
<dbReference type="GO" id="GO:0004721">
    <property type="term" value="F:phosphoprotein phosphatase activity"/>
    <property type="evidence" value="ECO:0007669"/>
    <property type="project" value="TreeGrafter"/>
</dbReference>
<dbReference type="Gene3D" id="3.30.565.10">
    <property type="entry name" value="Histidine kinase-like ATPase, C-terminal domain"/>
    <property type="match status" value="1"/>
</dbReference>
<evidence type="ECO:0000256" key="7">
    <source>
        <dbReference type="SAM" id="Phobius"/>
    </source>
</evidence>
<feature type="transmembrane region" description="Helical" evidence="7">
    <location>
        <begin position="167"/>
        <end position="189"/>
    </location>
</feature>
<keyword evidence="3" id="KW-0597">Phosphoprotein</keyword>
<evidence type="ECO:0000313" key="10">
    <source>
        <dbReference type="Proteomes" id="UP000823597"/>
    </source>
</evidence>
<dbReference type="PANTHER" id="PTHR45453">
    <property type="entry name" value="PHOSPHATE REGULON SENSOR PROTEIN PHOR"/>
    <property type="match status" value="1"/>
</dbReference>
<dbReference type="PROSITE" id="PS50109">
    <property type="entry name" value="HIS_KIN"/>
    <property type="match status" value="1"/>
</dbReference>
<dbReference type="SUPFAM" id="SSF47384">
    <property type="entry name" value="Homodimeric domain of signal transducing histidine kinase"/>
    <property type="match status" value="1"/>
</dbReference>
<dbReference type="SMART" id="SM00387">
    <property type="entry name" value="HATPase_c"/>
    <property type="match status" value="1"/>
</dbReference>
<keyword evidence="6" id="KW-0902">Two-component regulatory system</keyword>